<dbReference type="AlphaFoldDB" id="J9CI55"/>
<comment type="caution">
    <text evidence="1">The sequence shown here is derived from an EMBL/GenBank/DDBJ whole genome shotgun (WGS) entry which is preliminary data.</text>
</comment>
<organism evidence="1">
    <name type="scientific">gut metagenome</name>
    <dbReference type="NCBI Taxonomy" id="749906"/>
    <lineage>
        <taxon>unclassified sequences</taxon>
        <taxon>metagenomes</taxon>
        <taxon>organismal metagenomes</taxon>
    </lineage>
</organism>
<name>J9CI55_9ZZZZ</name>
<accession>J9CI55</accession>
<proteinExistence type="predicted"/>
<gene>
    <name evidence="1" type="ORF">EVA_12157</name>
</gene>
<sequence>MLFGIDNVDVIEHLVAHLRILLIPQILIVLRTAGQGQHKSSGCDG</sequence>
<reference evidence="1" key="1">
    <citation type="journal article" date="2012" name="PLoS ONE">
        <title>Gene sets for utilization of primary and secondary nutrition supplies in the distal gut of endangered iberian lynx.</title>
        <authorList>
            <person name="Alcaide M."/>
            <person name="Messina E."/>
            <person name="Richter M."/>
            <person name="Bargiela R."/>
            <person name="Peplies J."/>
            <person name="Huws S.A."/>
            <person name="Newbold C.J."/>
            <person name="Golyshin P.N."/>
            <person name="Simon M.A."/>
            <person name="Lopez G."/>
            <person name="Yakimov M.M."/>
            <person name="Ferrer M."/>
        </authorList>
    </citation>
    <scope>NUCLEOTIDE SEQUENCE</scope>
</reference>
<dbReference type="EMBL" id="AMCI01003676">
    <property type="protein sequence ID" value="EJW99735.1"/>
    <property type="molecule type" value="Genomic_DNA"/>
</dbReference>
<protein>
    <submittedName>
        <fullName evidence="1">Uncharacterized protein</fullName>
    </submittedName>
</protein>
<evidence type="ECO:0000313" key="1">
    <source>
        <dbReference type="EMBL" id="EJW99735.1"/>
    </source>
</evidence>